<keyword evidence="7" id="KW-1000">Mitochondrion outer membrane</keyword>
<reference evidence="16 17" key="1">
    <citation type="submission" date="2013-11" db="EMBL/GenBank/DDBJ databases">
        <title>Genome sequencing of Stegodyphus mimosarum.</title>
        <authorList>
            <person name="Bechsgaard J."/>
        </authorList>
    </citation>
    <scope>NUCLEOTIDE SEQUENCE [LARGE SCALE GENOMIC DNA]</scope>
</reference>
<dbReference type="PANTHER" id="PTHR21771:SF1">
    <property type="entry name" value="MITOCHONDRIA-EATING PROTEIN"/>
    <property type="match status" value="1"/>
</dbReference>
<evidence type="ECO:0000256" key="4">
    <source>
        <dbReference type="ARBA" id="ARBA00008233"/>
    </source>
</evidence>
<dbReference type="InterPro" id="IPR031981">
    <property type="entry name" value="MIEAP_C"/>
</dbReference>
<evidence type="ECO:0000256" key="5">
    <source>
        <dbReference type="ARBA" id="ARBA00019863"/>
    </source>
</evidence>
<accession>A0A087U537</accession>
<feature type="region of interest" description="Disordered" evidence="14">
    <location>
        <begin position="1"/>
        <end position="49"/>
    </location>
</feature>
<feature type="domain" description="Mitochondria-eating protein C-terminal" evidence="15">
    <location>
        <begin position="119"/>
        <end position="164"/>
    </location>
</feature>
<protein>
    <recommendedName>
        <fullName evidence="5">Mitochondria-eating protein</fullName>
    </recommendedName>
    <alternativeName>
        <fullName evidence="12">Spermatogenesis-associated protein 18</fullName>
    </alternativeName>
</protein>
<gene>
    <name evidence="16" type="ORF">X975_07933</name>
</gene>
<evidence type="ECO:0000256" key="1">
    <source>
        <dbReference type="ARBA" id="ARBA00004294"/>
    </source>
</evidence>
<dbReference type="GO" id="GO:0035694">
    <property type="term" value="P:mitochondrial protein catabolic process"/>
    <property type="evidence" value="ECO:0007669"/>
    <property type="project" value="InterPro"/>
</dbReference>
<feature type="coiled-coil region" evidence="13">
    <location>
        <begin position="61"/>
        <end position="88"/>
    </location>
</feature>
<evidence type="ECO:0000256" key="3">
    <source>
        <dbReference type="ARBA" id="ARBA00004496"/>
    </source>
</evidence>
<dbReference type="PANTHER" id="PTHR21771">
    <property type="entry name" value="MITOCHONDRIA-EATING PROTEIN-RELATED"/>
    <property type="match status" value="1"/>
</dbReference>
<organism evidence="16 17">
    <name type="scientific">Stegodyphus mimosarum</name>
    <name type="common">African social velvet spider</name>
    <dbReference type="NCBI Taxonomy" id="407821"/>
    <lineage>
        <taxon>Eukaryota</taxon>
        <taxon>Metazoa</taxon>
        <taxon>Ecdysozoa</taxon>
        <taxon>Arthropoda</taxon>
        <taxon>Chelicerata</taxon>
        <taxon>Arachnida</taxon>
        <taxon>Araneae</taxon>
        <taxon>Araneomorphae</taxon>
        <taxon>Entelegynae</taxon>
        <taxon>Eresoidea</taxon>
        <taxon>Eresidae</taxon>
        <taxon>Stegodyphus</taxon>
    </lineage>
</organism>
<keyword evidence="6" id="KW-0963">Cytoplasm</keyword>
<sequence length="164" mass="18712">MKSTSNRDSRNSSRGSQSCFQMKIPSVEPRSITKLSESPTLSVQLSTSSHSSAASRDSWKVASLRREVEMLKAELIQSRHNIECFQERERKMKDRLAEQARMMLDRGMRFENVALGDRRPTALIRRYGNLYAQSRVDTLDALDSIPELEHAHDLKSKLLFSAVV</sequence>
<dbReference type="Pfam" id="PF16026">
    <property type="entry name" value="MIEAP"/>
    <property type="match status" value="1"/>
</dbReference>
<keyword evidence="8 13" id="KW-0175">Coiled coil</keyword>
<evidence type="ECO:0000259" key="15">
    <source>
        <dbReference type="Pfam" id="PF16026"/>
    </source>
</evidence>
<comment type="similarity">
    <text evidence="4">Belongs to the MIEAP family.</text>
</comment>
<evidence type="ECO:0000256" key="10">
    <source>
        <dbReference type="ARBA" id="ARBA00023128"/>
    </source>
</evidence>
<feature type="compositionally biased region" description="Basic and acidic residues" evidence="14">
    <location>
        <begin position="1"/>
        <end position="11"/>
    </location>
</feature>
<evidence type="ECO:0000256" key="9">
    <source>
        <dbReference type="ARBA" id="ARBA00023121"/>
    </source>
</evidence>
<dbReference type="GO" id="GO:0035695">
    <property type="term" value="P:mitophagy by internal vacuole formation"/>
    <property type="evidence" value="ECO:0007669"/>
    <property type="project" value="TreeGrafter"/>
</dbReference>
<dbReference type="GO" id="GO:0008289">
    <property type="term" value="F:lipid binding"/>
    <property type="evidence" value="ECO:0007669"/>
    <property type="project" value="UniProtKB-KW"/>
</dbReference>
<dbReference type="GO" id="GO:0005759">
    <property type="term" value="C:mitochondrial matrix"/>
    <property type="evidence" value="ECO:0007669"/>
    <property type="project" value="UniProtKB-SubCell"/>
</dbReference>
<keyword evidence="10" id="KW-0496">Mitochondrion</keyword>
<comment type="subcellular location">
    <subcellularLocation>
        <location evidence="3">Cytoplasm</location>
    </subcellularLocation>
    <subcellularLocation>
        <location evidence="2">Mitochondrion matrix</location>
    </subcellularLocation>
    <subcellularLocation>
        <location evidence="1">Mitochondrion outer membrane</location>
    </subcellularLocation>
</comment>
<evidence type="ECO:0000256" key="2">
    <source>
        <dbReference type="ARBA" id="ARBA00004305"/>
    </source>
</evidence>
<dbReference type="Proteomes" id="UP000054359">
    <property type="component" value="Unassembled WGS sequence"/>
</dbReference>
<dbReference type="AlphaFoldDB" id="A0A087U537"/>
<feature type="non-terminal residue" evidence="16">
    <location>
        <position position="164"/>
    </location>
</feature>
<proteinExistence type="inferred from homology"/>
<evidence type="ECO:0000256" key="6">
    <source>
        <dbReference type="ARBA" id="ARBA00022490"/>
    </source>
</evidence>
<evidence type="ECO:0000256" key="13">
    <source>
        <dbReference type="SAM" id="Coils"/>
    </source>
</evidence>
<evidence type="ECO:0000256" key="14">
    <source>
        <dbReference type="SAM" id="MobiDB-lite"/>
    </source>
</evidence>
<evidence type="ECO:0000256" key="11">
    <source>
        <dbReference type="ARBA" id="ARBA00023136"/>
    </source>
</evidence>
<evidence type="ECO:0000313" key="17">
    <source>
        <dbReference type="Proteomes" id="UP000054359"/>
    </source>
</evidence>
<dbReference type="OrthoDB" id="6047381at2759"/>
<name>A0A087U537_STEMI</name>
<evidence type="ECO:0000313" key="16">
    <source>
        <dbReference type="EMBL" id="KFM72476.1"/>
    </source>
</evidence>
<keyword evidence="11" id="KW-0472">Membrane</keyword>
<dbReference type="EMBL" id="KK118218">
    <property type="protein sequence ID" value="KFM72476.1"/>
    <property type="molecule type" value="Genomic_DNA"/>
</dbReference>
<dbReference type="GO" id="GO:0005741">
    <property type="term" value="C:mitochondrial outer membrane"/>
    <property type="evidence" value="ECO:0007669"/>
    <property type="project" value="UniProtKB-SubCell"/>
</dbReference>
<evidence type="ECO:0000256" key="12">
    <source>
        <dbReference type="ARBA" id="ARBA00032687"/>
    </source>
</evidence>
<evidence type="ECO:0000256" key="7">
    <source>
        <dbReference type="ARBA" id="ARBA00022787"/>
    </source>
</evidence>
<keyword evidence="17" id="KW-1185">Reference proteome</keyword>
<keyword evidence="9" id="KW-0446">Lipid-binding</keyword>
<dbReference type="InterPro" id="IPR026169">
    <property type="entry name" value="MIEAP"/>
</dbReference>
<evidence type="ECO:0000256" key="8">
    <source>
        <dbReference type="ARBA" id="ARBA00023054"/>
    </source>
</evidence>